<dbReference type="InterPro" id="IPR050204">
    <property type="entry name" value="AraC_XylS_family_regulators"/>
</dbReference>
<dbReference type="AlphaFoldDB" id="A0A4U1I5P4"/>
<gene>
    <name evidence="5" type="ORF">FAZ69_13010</name>
</gene>
<organism evidence="5 6">
    <name type="scientific">Trinickia terrae</name>
    <dbReference type="NCBI Taxonomy" id="2571161"/>
    <lineage>
        <taxon>Bacteria</taxon>
        <taxon>Pseudomonadati</taxon>
        <taxon>Pseudomonadota</taxon>
        <taxon>Betaproteobacteria</taxon>
        <taxon>Burkholderiales</taxon>
        <taxon>Burkholderiaceae</taxon>
        <taxon>Trinickia</taxon>
    </lineage>
</organism>
<keyword evidence="6" id="KW-1185">Reference proteome</keyword>
<dbReference type="SUPFAM" id="SSF46689">
    <property type="entry name" value="Homeodomain-like"/>
    <property type="match status" value="2"/>
</dbReference>
<keyword evidence="2" id="KW-0238">DNA-binding</keyword>
<evidence type="ECO:0000313" key="6">
    <source>
        <dbReference type="Proteomes" id="UP000305539"/>
    </source>
</evidence>
<proteinExistence type="predicted"/>
<dbReference type="SMART" id="SM00342">
    <property type="entry name" value="HTH_ARAC"/>
    <property type="match status" value="1"/>
</dbReference>
<dbReference type="PANTHER" id="PTHR46796:SF12">
    <property type="entry name" value="HTH-TYPE DNA-BINDING TRANSCRIPTIONAL ACTIVATOR EUTR"/>
    <property type="match status" value="1"/>
</dbReference>
<protein>
    <submittedName>
        <fullName evidence="5">Helix-turn-helix domain-containing protein</fullName>
    </submittedName>
</protein>
<dbReference type="PROSITE" id="PS01124">
    <property type="entry name" value="HTH_ARAC_FAMILY_2"/>
    <property type="match status" value="1"/>
</dbReference>
<name>A0A4U1I5P4_9BURK</name>
<dbReference type="InterPro" id="IPR018062">
    <property type="entry name" value="HTH_AraC-typ_CS"/>
</dbReference>
<dbReference type="InterPro" id="IPR009057">
    <property type="entry name" value="Homeodomain-like_sf"/>
</dbReference>
<dbReference type="Gene3D" id="1.10.10.60">
    <property type="entry name" value="Homeodomain-like"/>
    <property type="match status" value="1"/>
</dbReference>
<evidence type="ECO:0000259" key="4">
    <source>
        <dbReference type="PROSITE" id="PS01124"/>
    </source>
</evidence>
<keyword evidence="3" id="KW-0804">Transcription</keyword>
<accession>A0A4U1I5P4</accession>
<comment type="caution">
    <text evidence="5">The sequence shown here is derived from an EMBL/GenBank/DDBJ whole genome shotgun (WGS) entry which is preliminary data.</text>
</comment>
<dbReference type="EMBL" id="SWJE01000006">
    <property type="protein sequence ID" value="TKC88671.1"/>
    <property type="molecule type" value="Genomic_DNA"/>
</dbReference>
<evidence type="ECO:0000256" key="1">
    <source>
        <dbReference type="ARBA" id="ARBA00023015"/>
    </source>
</evidence>
<evidence type="ECO:0000256" key="2">
    <source>
        <dbReference type="ARBA" id="ARBA00023125"/>
    </source>
</evidence>
<evidence type="ECO:0000313" key="5">
    <source>
        <dbReference type="EMBL" id="TKC88671.1"/>
    </source>
</evidence>
<dbReference type="GO" id="GO:0003700">
    <property type="term" value="F:DNA-binding transcription factor activity"/>
    <property type="evidence" value="ECO:0007669"/>
    <property type="project" value="InterPro"/>
</dbReference>
<feature type="domain" description="HTH araC/xylS-type" evidence="4">
    <location>
        <begin position="226"/>
        <end position="327"/>
    </location>
</feature>
<reference evidence="5 6" key="1">
    <citation type="submission" date="2019-04" db="EMBL/GenBank/DDBJ databases">
        <title>Trinickia sp. 7GSK02, isolated from subtropical forest soil.</title>
        <authorList>
            <person name="Gao Z.-H."/>
            <person name="Qiu L.-H."/>
        </authorList>
    </citation>
    <scope>NUCLEOTIDE SEQUENCE [LARGE SCALE GENOMIC DNA]</scope>
    <source>
        <strain evidence="5 6">7GSK02</strain>
    </source>
</reference>
<dbReference type="PROSITE" id="PS00041">
    <property type="entry name" value="HTH_ARAC_FAMILY_1"/>
    <property type="match status" value="1"/>
</dbReference>
<dbReference type="GO" id="GO:0043565">
    <property type="term" value="F:sequence-specific DNA binding"/>
    <property type="evidence" value="ECO:0007669"/>
    <property type="project" value="InterPro"/>
</dbReference>
<sequence>MNARQPLPFSARAIAHESCVIRRFESDDVDEHARSMEGWNLHFDQLSPGPFHGSLQEIRVDGVQLLRERVNRALLKRGAAWRGALSFSIPLEVEGAGYCGGAAMPERMLLVSDADSLPELRTPDSHDIAVLALSKQSLDALASLDEHAGEPRAAAHSLRLVPLASARYDALKTFLLTSFDADSTALAYPEARKALHDAVMLELADITSAEDGVVRLDETARRRLVERVRELVMSRPDAPLTVLDICRTVGTSRRKLQYCFEEMLGTHPAYYLRVLRLNAVRRELARHASDTASVSDIAFRWGFCHLSRFATHYRQLFGELPSATLKRPPR</sequence>
<keyword evidence="1" id="KW-0805">Transcription regulation</keyword>
<dbReference type="OrthoDB" id="185346at2"/>
<dbReference type="Proteomes" id="UP000305539">
    <property type="component" value="Unassembled WGS sequence"/>
</dbReference>
<evidence type="ECO:0000256" key="3">
    <source>
        <dbReference type="ARBA" id="ARBA00023163"/>
    </source>
</evidence>
<dbReference type="InterPro" id="IPR018060">
    <property type="entry name" value="HTH_AraC"/>
</dbReference>
<dbReference type="RefSeq" id="WP_136895055.1">
    <property type="nucleotide sequence ID" value="NZ_SWJE01000006.1"/>
</dbReference>
<dbReference type="PANTHER" id="PTHR46796">
    <property type="entry name" value="HTH-TYPE TRANSCRIPTIONAL ACTIVATOR RHAS-RELATED"/>
    <property type="match status" value="1"/>
</dbReference>
<dbReference type="Pfam" id="PF12833">
    <property type="entry name" value="HTH_18"/>
    <property type="match status" value="1"/>
</dbReference>